<evidence type="ECO:0000259" key="11">
    <source>
        <dbReference type="PROSITE" id="PS51465"/>
    </source>
</evidence>
<dbReference type="SUPFAM" id="SSF100895">
    <property type="entry name" value="Kazal-type serine protease inhibitors"/>
    <property type="match status" value="1"/>
</dbReference>
<name>A0A9Q0YE68_HOLLE</name>
<evidence type="ECO:0000256" key="6">
    <source>
        <dbReference type="ARBA" id="ARBA00023136"/>
    </source>
</evidence>
<accession>A0A9Q0YE68</accession>
<dbReference type="PROSITE" id="PS51465">
    <property type="entry name" value="KAZAL_2"/>
    <property type="match status" value="1"/>
</dbReference>
<feature type="transmembrane region" description="Helical" evidence="8">
    <location>
        <begin position="645"/>
        <end position="667"/>
    </location>
</feature>
<evidence type="ECO:0000313" key="13">
    <source>
        <dbReference type="Proteomes" id="UP001152320"/>
    </source>
</evidence>
<dbReference type="InterPro" id="IPR020846">
    <property type="entry name" value="MFS_dom"/>
</dbReference>
<dbReference type="AlphaFoldDB" id="A0A9Q0YE68"/>
<dbReference type="PROSITE" id="PS50850">
    <property type="entry name" value="MFS"/>
    <property type="match status" value="1"/>
</dbReference>
<evidence type="ECO:0000256" key="1">
    <source>
        <dbReference type="ARBA" id="ARBA00004651"/>
    </source>
</evidence>
<gene>
    <name evidence="12" type="ORF">HOLleu_40370</name>
</gene>
<evidence type="ECO:0000256" key="4">
    <source>
        <dbReference type="ARBA" id="ARBA00022692"/>
    </source>
</evidence>
<comment type="caution">
    <text evidence="8">Lacks conserved residue(s) required for the propagation of feature annotation.</text>
</comment>
<dbReference type="PROSITE" id="PS00282">
    <property type="entry name" value="KAZAL_1"/>
    <property type="match status" value="1"/>
</dbReference>
<feature type="transmembrane region" description="Helical" evidence="8">
    <location>
        <begin position="143"/>
        <end position="165"/>
    </location>
</feature>
<feature type="transmembrane region" description="Helical" evidence="8">
    <location>
        <begin position="285"/>
        <end position="309"/>
    </location>
</feature>
<feature type="domain" description="Kazal-like" evidence="11">
    <location>
        <begin position="478"/>
        <end position="529"/>
    </location>
</feature>
<evidence type="ECO:0000256" key="7">
    <source>
        <dbReference type="ARBA" id="ARBA00023157"/>
    </source>
</evidence>
<keyword evidence="5 8" id="KW-1133">Transmembrane helix</keyword>
<sequence>MARNATYSQLTMTSNQGYVESSGDIDERDEKNKDNRVDENRVDSFIEDRGDEDDDTTCGWLSFRPHCIQSCNRSASFLFFWCAFALFQSTTVNGLVYVITTTIERRFSLTSAASGAVSSSFDLTVLAIIVFVTYLTERLHKPLLIGSGAVIFALGSYVFTLPHFLSSSYKAELFEEGDTCQVNGTASKCDDNDPRSSLSGFYWFFIAGQILHGIGACPLYTHGRTFVYENVPAKQVPIYFAIFQLVSSLGVAMGYLVGGAFLTMYTDFKVDPTSLDIKPNSPIWIGNWWIGFLIFGTLSLLVSMPLVAFPKALRGTQEIRKENERITRPQKGSEFYAKRGLASLLKDFPRAMWNLIRNAPLMFINLGVSSEFFIIACTSVFGPKFIETQFNLPAATAALIAGGIVVPASIIGVLFGGWTIKRFNLKFSGQAKFSIVALLASLTLLIGFLMGCPNVDFAGVTVQYESGNTVPEEDYTLLNITHQCNMNCNCQDAFAPVCGSNDIMYYSSCHAGCSSLEMSNNTQQYTGCSCIQSLSASSQGGTATPGRCGIECNRLITFTILVLGAVLASSIVFVPSQTMLLGVVSPSQRTTAMGLQSLMFRGLGSVPGPIIFGTIIDNACLIWEYDCDGAKTCWMYRNKQFSVSTFAILLICRLLSLAFFTMALFTYKPSATKNDDRKETITATGA</sequence>
<dbReference type="PANTHER" id="PTHR11388">
    <property type="entry name" value="ORGANIC ANION TRANSPORTER"/>
    <property type="match status" value="1"/>
</dbReference>
<dbReference type="PANTHER" id="PTHR11388:SF100">
    <property type="entry name" value="SOLUTE CARRIER ORGANIC ANION TRANSPORTER FAMILY MEMBER 4A1"/>
    <property type="match status" value="1"/>
</dbReference>
<dbReference type="GO" id="GO:0015347">
    <property type="term" value="F:sodium-independent organic anion transmembrane transporter activity"/>
    <property type="evidence" value="ECO:0007669"/>
    <property type="project" value="TreeGrafter"/>
</dbReference>
<dbReference type="EMBL" id="JAIZAY010000022">
    <property type="protein sequence ID" value="KAJ8020710.1"/>
    <property type="molecule type" value="Genomic_DNA"/>
</dbReference>
<keyword evidence="8" id="KW-0406">Ion transport</keyword>
<evidence type="ECO:0000259" key="10">
    <source>
        <dbReference type="PROSITE" id="PS50850"/>
    </source>
</evidence>
<dbReference type="GO" id="GO:0006811">
    <property type="term" value="P:monoatomic ion transport"/>
    <property type="evidence" value="ECO:0007669"/>
    <property type="project" value="UniProtKB-KW"/>
</dbReference>
<feature type="transmembrane region" description="Helical" evidence="8">
    <location>
        <begin position="394"/>
        <end position="420"/>
    </location>
</feature>
<keyword evidence="6 8" id="KW-0472">Membrane</keyword>
<evidence type="ECO:0000256" key="8">
    <source>
        <dbReference type="RuleBase" id="RU362056"/>
    </source>
</evidence>
<evidence type="ECO:0000256" key="5">
    <source>
        <dbReference type="ARBA" id="ARBA00022989"/>
    </source>
</evidence>
<dbReference type="InterPro" id="IPR002350">
    <property type="entry name" value="Kazal_dom"/>
</dbReference>
<feature type="compositionally biased region" description="Basic and acidic residues" evidence="9">
    <location>
        <begin position="28"/>
        <end position="40"/>
    </location>
</feature>
<keyword evidence="8" id="KW-0813">Transport</keyword>
<dbReference type="GO" id="GO:0043252">
    <property type="term" value="P:sodium-independent organic anion transport"/>
    <property type="evidence" value="ECO:0007669"/>
    <property type="project" value="TreeGrafter"/>
</dbReference>
<dbReference type="Gene3D" id="3.30.60.30">
    <property type="match status" value="1"/>
</dbReference>
<dbReference type="GO" id="GO:0016323">
    <property type="term" value="C:basolateral plasma membrane"/>
    <property type="evidence" value="ECO:0007669"/>
    <property type="project" value="TreeGrafter"/>
</dbReference>
<dbReference type="OrthoDB" id="5062115at2759"/>
<keyword evidence="4 8" id="KW-0812">Transmembrane</keyword>
<keyword evidence="13" id="KW-1185">Reference proteome</keyword>
<feature type="region of interest" description="Disordered" evidence="9">
    <location>
        <begin position="18"/>
        <end position="40"/>
    </location>
</feature>
<keyword evidence="3" id="KW-1003">Cell membrane</keyword>
<dbReference type="NCBIfam" id="TIGR00805">
    <property type="entry name" value="oat"/>
    <property type="match status" value="1"/>
</dbReference>
<feature type="transmembrane region" description="Helical" evidence="8">
    <location>
        <begin position="78"/>
        <end position="100"/>
    </location>
</feature>
<comment type="similarity">
    <text evidence="2 8">Belongs to the organo anion transporter (TC 2.A.60) family.</text>
</comment>
<feature type="transmembrane region" description="Helical" evidence="8">
    <location>
        <begin position="359"/>
        <end position="382"/>
    </location>
</feature>
<organism evidence="12 13">
    <name type="scientific">Holothuria leucospilota</name>
    <name type="common">Black long sea cucumber</name>
    <name type="synonym">Mertensiothuria leucospilota</name>
    <dbReference type="NCBI Taxonomy" id="206669"/>
    <lineage>
        <taxon>Eukaryota</taxon>
        <taxon>Metazoa</taxon>
        <taxon>Echinodermata</taxon>
        <taxon>Eleutherozoa</taxon>
        <taxon>Echinozoa</taxon>
        <taxon>Holothuroidea</taxon>
        <taxon>Aspidochirotacea</taxon>
        <taxon>Aspidochirotida</taxon>
        <taxon>Holothuriidae</taxon>
        <taxon>Holothuria</taxon>
    </lineage>
</organism>
<comment type="subcellular location">
    <subcellularLocation>
        <location evidence="1 8">Cell membrane</location>
        <topology evidence="1 8">Multi-pass membrane protein</topology>
    </subcellularLocation>
</comment>
<dbReference type="Proteomes" id="UP001152320">
    <property type="component" value="Chromosome 22"/>
</dbReference>
<evidence type="ECO:0000256" key="2">
    <source>
        <dbReference type="ARBA" id="ARBA00009657"/>
    </source>
</evidence>
<evidence type="ECO:0000313" key="12">
    <source>
        <dbReference type="EMBL" id="KAJ8020710.1"/>
    </source>
</evidence>
<dbReference type="Pfam" id="PF07648">
    <property type="entry name" value="Kazal_2"/>
    <property type="match status" value="1"/>
</dbReference>
<feature type="transmembrane region" description="Helical" evidence="8">
    <location>
        <begin position="242"/>
        <end position="265"/>
    </location>
</feature>
<feature type="transmembrane region" description="Helical" evidence="8">
    <location>
        <begin position="201"/>
        <end position="221"/>
    </location>
</feature>
<dbReference type="Pfam" id="PF03137">
    <property type="entry name" value="OATP"/>
    <property type="match status" value="1"/>
</dbReference>
<evidence type="ECO:0000256" key="3">
    <source>
        <dbReference type="ARBA" id="ARBA00022475"/>
    </source>
</evidence>
<dbReference type="InterPro" id="IPR004156">
    <property type="entry name" value="OATP"/>
</dbReference>
<comment type="caution">
    <text evidence="12">The sequence shown here is derived from an EMBL/GenBank/DDBJ whole genome shotgun (WGS) entry which is preliminary data.</text>
</comment>
<proteinExistence type="inferred from homology"/>
<evidence type="ECO:0000256" key="9">
    <source>
        <dbReference type="SAM" id="MobiDB-lite"/>
    </source>
</evidence>
<keyword evidence="7" id="KW-1015">Disulfide bond</keyword>
<dbReference type="SUPFAM" id="SSF103473">
    <property type="entry name" value="MFS general substrate transporter"/>
    <property type="match status" value="1"/>
</dbReference>
<reference evidence="12" key="1">
    <citation type="submission" date="2021-10" db="EMBL/GenBank/DDBJ databases">
        <title>Tropical sea cucumber genome reveals ecological adaptation and Cuvierian tubules defense mechanism.</title>
        <authorList>
            <person name="Chen T."/>
        </authorList>
    </citation>
    <scope>NUCLEOTIDE SEQUENCE</scope>
    <source>
        <strain evidence="12">Nanhai2018</strain>
        <tissue evidence="12">Muscle</tissue>
    </source>
</reference>
<dbReference type="Gene3D" id="1.20.1250.20">
    <property type="entry name" value="MFS general substrate transporter like domains"/>
    <property type="match status" value="1"/>
</dbReference>
<dbReference type="InterPro" id="IPR036259">
    <property type="entry name" value="MFS_trans_sf"/>
</dbReference>
<dbReference type="InterPro" id="IPR036058">
    <property type="entry name" value="Kazal_dom_sf"/>
</dbReference>
<protein>
    <recommendedName>
        <fullName evidence="8">Solute carrier organic anion transporter family member</fullName>
    </recommendedName>
</protein>
<feature type="transmembrane region" description="Helical" evidence="8">
    <location>
        <begin position="432"/>
        <end position="451"/>
    </location>
</feature>
<feature type="transmembrane region" description="Helical" evidence="8">
    <location>
        <begin position="112"/>
        <end position="136"/>
    </location>
</feature>
<feature type="transmembrane region" description="Helical" evidence="8">
    <location>
        <begin position="555"/>
        <end position="574"/>
    </location>
</feature>
<feature type="domain" description="Major facilitator superfamily (MFS) profile" evidence="10">
    <location>
        <begin position="78"/>
        <end position="668"/>
    </location>
</feature>